<dbReference type="InterPro" id="IPR017441">
    <property type="entry name" value="Protein_kinase_ATP_BS"/>
</dbReference>
<organism evidence="10 11">
    <name type="scientific">Cyclostephanos tholiformis</name>
    <dbReference type="NCBI Taxonomy" id="382380"/>
    <lineage>
        <taxon>Eukaryota</taxon>
        <taxon>Sar</taxon>
        <taxon>Stramenopiles</taxon>
        <taxon>Ochrophyta</taxon>
        <taxon>Bacillariophyta</taxon>
        <taxon>Coscinodiscophyceae</taxon>
        <taxon>Thalassiosirophycidae</taxon>
        <taxon>Stephanodiscales</taxon>
        <taxon>Stephanodiscaceae</taxon>
        <taxon>Cyclostephanos</taxon>
    </lineage>
</organism>
<accession>A0ABD3RTW1</accession>
<protein>
    <recommendedName>
        <fullName evidence="9">Protein kinase domain-containing protein</fullName>
    </recommendedName>
</protein>
<dbReference type="Pfam" id="PF00069">
    <property type="entry name" value="Pkinase"/>
    <property type="match status" value="3"/>
</dbReference>
<evidence type="ECO:0000256" key="7">
    <source>
        <dbReference type="PROSITE-ProRule" id="PRU10141"/>
    </source>
</evidence>
<dbReference type="SUPFAM" id="SSF55681">
    <property type="entry name" value="Class II aaRS and biotin synthetases"/>
    <property type="match status" value="1"/>
</dbReference>
<dbReference type="SUPFAM" id="SSF56112">
    <property type="entry name" value="Protein kinase-like (PK-like)"/>
    <property type="match status" value="1"/>
</dbReference>
<keyword evidence="5" id="KW-0652">Protein synthesis inhibitor</keyword>
<proteinExistence type="inferred from homology"/>
<evidence type="ECO:0000256" key="4">
    <source>
        <dbReference type="ARBA" id="ARBA00022840"/>
    </source>
</evidence>
<dbReference type="SMART" id="SM00220">
    <property type="entry name" value="S_TKc"/>
    <property type="match status" value="1"/>
</dbReference>
<dbReference type="InterPro" id="IPR045864">
    <property type="entry name" value="aa-tRNA-synth_II/BPL/LPL"/>
</dbReference>
<keyword evidence="11" id="KW-1185">Reference proteome</keyword>
<dbReference type="Gene3D" id="1.10.510.10">
    <property type="entry name" value="Transferase(Phosphotransferase) domain 1"/>
    <property type="match status" value="1"/>
</dbReference>
<dbReference type="GO" id="GO:0017148">
    <property type="term" value="P:negative regulation of translation"/>
    <property type="evidence" value="ECO:0007669"/>
    <property type="project" value="UniProtKB-KW"/>
</dbReference>
<evidence type="ECO:0000256" key="6">
    <source>
        <dbReference type="ARBA" id="ARBA00037982"/>
    </source>
</evidence>
<feature type="region of interest" description="Disordered" evidence="8">
    <location>
        <begin position="1"/>
        <end position="47"/>
    </location>
</feature>
<dbReference type="PANTHER" id="PTHR11042:SF136">
    <property type="entry name" value="EIF-2-ALPHA KINASE GCN2"/>
    <property type="match status" value="1"/>
</dbReference>
<dbReference type="Gene3D" id="3.30.200.20">
    <property type="entry name" value="Phosphorylase Kinase, domain 1"/>
    <property type="match status" value="1"/>
</dbReference>
<keyword evidence="4 7" id="KW-0067">ATP-binding</keyword>
<feature type="compositionally biased region" description="Acidic residues" evidence="8">
    <location>
        <begin position="86"/>
        <end position="98"/>
    </location>
</feature>
<dbReference type="GO" id="GO:0005524">
    <property type="term" value="F:ATP binding"/>
    <property type="evidence" value="ECO:0007669"/>
    <property type="project" value="UniProtKB-UniRule"/>
</dbReference>
<keyword evidence="3" id="KW-0418">Kinase</keyword>
<feature type="region of interest" description="Disordered" evidence="8">
    <location>
        <begin position="59"/>
        <end position="130"/>
    </location>
</feature>
<evidence type="ECO:0000313" key="10">
    <source>
        <dbReference type="EMBL" id="KAL3811650.1"/>
    </source>
</evidence>
<reference evidence="10 11" key="1">
    <citation type="submission" date="2024-10" db="EMBL/GenBank/DDBJ databases">
        <title>Updated reference genomes for cyclostephanoid diatoms.</title>
        <authorList>
            <person name="Roberts W.R."/>
            <person name="Alverson A.J."/>
        </authorList>
    </citation>
    <scope>NUCLEOTIDE SEQUENCE [LARGE SCALE GENOMIC DNA]</scope>
    <source>
        <strain evidence="10 11">AJA228-03</strain>
    </source>
</reference>
<dbReference type="PROSITE" id="PS50011">
    <property type="entry name" value="PROTEIN_KINASE_DOM"/>
    <property type="match status" value="1"/>
</dbReference>
<dbReference type="Proteomes" id="UP001530377">
    <property type="component" value="Unassembled WGS sequence"/>
</dbReference>
<dbReference type="InterPro" id="IPR050339">
    <property type="entry name" value="CC_SR_Kinase"/>
</dbReference>
<feature type="domain" description="Protein kinase" evidence="9">
    <location>
        <begin position="139"/>
        <end position="700"/>
    </location>
</feature>
<dbReference type="InterPro" id="IPR011009">
    <property type="entry name" value="Kinase-like_dom_sf"/>
</dbReference>
<dbReference type="EMBL" id="JALLPB020000245">
    <property type="protein sequence ID" value="KAL3811650.1"/>
    <property type="molecule type" value="Genomic_DNA"/>
</dbReference>
<gene>
    <name evidence="10" type="ORF">ACHAXA_004382</name>
</gene>
<dbReference type="PANTHER" id="PTHR11042">
    <property type="entry name" value="EUKARYOTIC TRANSLATION INITIATION FACTOR 2-ALPHA KINASE EIF2-ALPHA KINASE -RELATED"/>
    <property type="match status" value="1"/>
</dbReference>
<dbReference type="PROSITE" id="PS00108">
    <property type="entry name" value="PROTEIN_KINASE_ST"/>
    <property type="match status" value="1"/>
</dbReference>
<feature type="compositionally biased region" description="Low complexity" evidence="8">
    <location>
        <begin position="1399"/>
        <end position="1412"/>
    </location>
</feature>
<keyword evidence="1" id="KW-0808">Transferase</keyword>
<evidence type="ECO:0000256" key="5">
    <source>
        <dbReference type="ARBA" id="ARBA00023193"/>
    </source>
</evidence>
<feature type="region of interest" description="Disordered" evidence="8">
    <location>
        <begin position="1391"/>
        <end position="1412"/>
    </location>
</feature>
<keyword evidence="2 7" id="KW-0547">Nucleotide-binding</keyword>
<evidence type="ECO:0000313" key="11">
    <source>
        <dbReference type="Proteomes" id="UP001530377"/>
    </source>
</evidence>
<dbReference type="InterPro" id="IPR000719">
    <property type="entry name" value="Prot_kinase_dom"/>
</dbReference>
<comment type="similarity">
    <text evidence="6">Belongs to the protein kinase superfamily. Ser/Thr protein kinase family. GCN2 subfamily.</text>
</comment>
<feature type="region of interest" description="Disordered" evidence="8">
    <location>
        <begin position="219"/>
        <end position="244"/>
    </location>
</feature>
<feature type="compositionally biased region" description="Basic and acidic residues" evidence="8">
    <location>
        <begin position="99"/>
        <end position="119"/>
    </location>
</feature>
<dbReference type="InterPro" id="IPR008271">
    <property type="entry name" value="Ser/Thr_kinase_AS"/>
</dbReference>
<feature type="compositionally biased region" description="Acidic residues" evidence="8">
    <location>
        <begin position="223"/>
        <end position="233"/>
    </location>
</feature>
<sequence length="1555" mass="172396">MQGGKKKGATEGGVDLSDDYDHEVDDCRPTEEINPTSTSIADDDTEREVARQIEALDAAARMRDQRRRLRLEGGAGGTLPTIADKQDDDDDDDDDVHDEDVSHRRSPEGYDPRFLDHLEGGGAPANNNANGVSRYQTDFVEIAHLGRGGGGEVVQAINRLDRRVYAIKKVILEAEDGTNVNNAAAAQNDKLRREVTTISMMSHKNIVRYYQAWVELQGGGVGSDDEEKEEEEGPANVPRDNNDSMCVDLGVPWMLRSDYDVVDDDEGRTGAIDEILSDNKKNVDVNGDDEDDINSSDDDDGEDSSWNSNWSTSSRSCSPQSLSSSQSAVSGTPIGNEATDQHATPIIKNFQTFLSLDDFLEHETEMHDPGNPLFGNAISGYPPILTASSRSSKITTSHGKRLLAQSHSTSDWNCSHLDSQRQRRHSKNYGIMYIQMQYCKTTMRGMIDESKLSTDAVWKSLIQILEALDYIHSRGVIHRDLKPANIFVDDEENIRLGDFGLATSNRLATTSSSNTNSLPDSEADALYEAIDDISGLLGTSANLSSSNAVSMSSITGGVGTAFYMAPEQQLGNVSRTKSSYSSKADIYSLGVLLFEMFMLKPIGCTYMERAEILTALRGESRNAVAEPMKALFNEEGEIVGDWTHASELRFPESFRLSVPLNAQKIILWCLELSPKRRPSAKQLLSCNLLPRKVELEEKYLNEVLQTLSNPQSEQSYATILSKLFDRPTPNAVLTTFDNEVSIRANKIDARQHMAKSLDAVKGSSWTSHGLTYCNAMSGVAVAAAVTALGRAQQVGTVSGGGKERESLRGAPQQAATILAMTAASSAAVEGCANGILGADPRVVDNLCRKLEGIFQSHGAVRLQGPLLRPRDSYDLVASLNKPVELLARRGSVLRLREDLCVNFARAVSRGGSATNNMKRFEINKVFVESEAGLHPKEMLEASFDIIQDENIAVPEFLEAETILVLCRVMSLLAPSKEDKVLEFAPTFLKCPIWVLRMTHTRLSDAIMDLMFIPTSDVARQSCRHIFTALASCSPLELCNQRAQSRKHKRKTREMKQQKMEKALESAVEHGNLPKRSAKRIRAFLSHFLLPQLDANKVLDDVAAAARKIHHVDINSLNHNDEVKRVSSSCIREVIRCLNELRQLLNAMEALGIETSLKQNDSKTPHSCLHRNLSYPAYISIDLGLHQRKRHYAGRMYFQAILLQNDFFQGNRETSTNPFVNGKSIRIAEGGRYDDLVRQSYIESLRRSIGHPLPSYPVKCIVLSEGGFDLATCAERAKIASLLWKAGISCEYLAQSGVMLSLLQHFSSDSSLVHEWSSSVDRICGTCAILNIPYVIIVQLHLLKTKAVVKLRQTASHTVSGPSYKGNEEIVPLKSLESLLLERLKSINDGREDLPLTVTPSQPSSSDPQIQSSHNNDVECIYVGTEQYFEQGNRVNNPNIKQIQKVMKSSKQKMANRIRVFSDHSTPIIAIDLPFRVVRDVGSMLIFDGIESLNSSELELKYPMHKKLLRNLMYALEALMRKNHPQRNSDGKRQLTLFLYSISCDNYDLVTLTFPS</sequence>
<feature type="region of interest" description="Disordered" evidence="8">
    <location>
        <begin position="281"/>
        <end position="341"/>
    </location>
</feature>
<dbReference type="GO" id="GO:0016301">
    <property type="term" value="F:kinase activity"/>
    <property type="evidence" value="ECO:0007669"/>
    <property type="project" value="UniProtKB-KW"/>
</dbReference>
<feature type="binding site" evidence="7">
    <location>
        <position position="169"/>
    </location>
    <ligand>
        <name>ATP</name>
        <dbReference type="ChEBI" id="CHEBI:30616"/>
    </ligand>
</feature>
<dbReference type="Gene3D" id="3.30.930.10">
    <property type="entry name" value="Bira Bifunctional Protein, Domain 2"/>
    <property type="match status" value="1"/>
</dbReference>
<comment type="caution">
    <text evidence="10">The sequence shown here is derived from an EMBL/GenBank/DDBJ whole genome shotgun (WGS) entry which is preliminary data.</text>
</comment>
<evidence type="ECO:0000256" key="1">
    <source>
        <dbReference type="ARBA" id="ARBA00022679"/>
    </source>
</evidence>
<evidence type="ECO:0000259" key="9">
    <source>
        <dbReference type="PROSITE" id="PS50011"/>
    </source>
</evidence>
<feature type="compositionally biased region" description="Low complexity" evidence="8">
    <location>
        <begin position="304"/>
        <end position="330"/>
    </location>
</feature>
<dbReference type="PROSITE" id="PS00107">
    <property type="entry name" value="PROTEIN_KINASE_ATP"/>
    <property type="match status" value="1"/>
</dbReference>
<dbReference type="GO" id="GO:0033554">
    <property type="term" value="P:cellular response to stress"/>
    <property type="evidence" value="ECO:0007669"/>
    <property type="project" value="UniProtKB-ARBA"/>
</dbReference>
<feature type="compositionally biased region" description="Acidic residues" evidence="8">
    <location>
        <begin position="286"/>
        <end position="303"/>
    </location>
</feature>
<evidence type="ECO:0000256" key="3">
    <source>
        <dbReference type="ARBA" id="ARBA00022777"/>
    </source>
</evidence>
<evidence type="ECO:0000256" key="2">
    <source>
        <dbReference type="ARBA" id="ARBA00022741"/>
    </source>
</evidence>
<name>A0ABD3RTW1_9STRA</name>
<evidence type="ECO:0000256" key="8">
    <source>
        <dbReference type="SAM" id="MobiDB-lite"/>
    </source>
</evidence>